<reference evidence="1 2" key="1">
    <citation type="submission" date="2018-10" db="EMBL/GenBank/DDBJ databases">
        <title>Dokdonia luteus sp. nov., isolated from sea water.</title>
        <authorList>
            <person name="Zhou L.Y."/>
            <person name="Du Z.J."/>
        </authorList>
    </citation>
    <scope>NUCLEOTIDE SEQUENCE [LARGE SCALE GENOMIC DNA]</scope>
    <source>
        <strain evidence="1 2">SH27</strain>
    </source>
</reference>
<keyword evidence="2" id="KW-1185">Reference proteome</keyword>
<comment type="caution">
    <text evidence="1">The sequence shown here is derived from an EMBL/GenBank/DDBJ whole genome shotgun (WGS) entry which is preliminary data.</text>
</comment>
<name>A0A3M0FYQ8_9FLAO</name>
<dbReference type="RefSeq" id="WP_121917702.1">
    <property type="nucleotide sequence ID" value="NZ_REFV01000010.1"/>
</dbReference>
<evidence type="ECO:0000313" key="2">
    <source>
        <dbReference type="Proteomes" id="UP000281985"/>
    </source>
</evidence>
<protein>
    <submittedName>
        <fullName evidence="1">Ribonuclease Z</fullName>
    </submittedName>
</protein>
<evidence type="ECO:0000313" key="1">
    <source>
        <dbReference type="EMBL" id="RMB57595.1"/>
    </source>
</evidence>
<dbReference type="OrthoDB" id="1442602at2"/>
<organism evidence="1 2">
    <name type="scientific">Dokdonia sinensis</name>
    <dbReference type="NCBI Taxonomy" id="2479847"/>
    <lineage>
        <taxon>Bacteria</taxon>
        <taxon>Pseudomonadati</taxon>
        <taxon>Bacteroidota</taxon>
        <taxon>Flavobacteriia</taxon>
        <taxon>Flavobacteriales</taxon>
        <taxon>Flavobacteriaceae</taxon>
        <taxon>Dokdonia</taxon>
    </lineage>
</organism>
<proteinExistence type="predicted"/>
<dbReference type="Proteomes" id="UP000281985">
    <property type="component" value="Unassembled WGS sequence"/>
</dbReference>
<sequence>MQITKKDNYFILGDDHDDPVAFASYLERAVPQTYEMHNLVIDLLKYEDLTLDQLVSYLKLSNYQRGGKKSYVIVNSAINSDLVPDEMIVVPTLQEAEDIIQMEEIERDLGF</sequence>
<gene>
    <name evidence="1" type="ORF">EAX61_10780</name>
</gene>
<accession>A0A3M0FYQ8</accession>
<dbReference type="EMBL" id="REFV01000010">
    <property type="protein sequence ID" value="RMB57595.1"/>
    <property type="molecule type" value="Genomic_DNA"/>
</dbReference>
<dbReference type="AlphaFoldDB" id="A0A3M0FYQ8"/>